<evidence type="ECO:0000256" key="1">
    <source>
        <dbReference type="SAM" id="SignalP"/>
    </source>
</evidence>
<dbReference type="Proteomes" id="UP000230233">
    <property type="component" value="Chromosome I"/>
</dbReference>
<dbReference type="OrthoDB" id="5825887at2759"/>
<feature type="domain" description="NTF2-like" evidence="2">
    <location>
        <begin position="30"/>
        <end position="131"/>
    </location>
</feature>
<dbReference type="STRING" id="1611254.A0A2G5VER2"/>
<name>A0A2G5VER2_9PELO</name>
<keyword evidence="1" id="KW-0732">Signal</keyword>
<evidence type="ECO:0000313" key="4">
    <source>
        <dbReference type="Proteomes" id="UP000230233"/>
    </source>
</evidence>
<dbReference type="EMBL" id="PDUG01000001">
    <property type="protein sequence ID" value="PIC50222.1"/>
    <property type="molecule type" value="Genomic_DNA"/>
</dbReference>
<protein>
    <recommendedName>
        <fullName evidence="2">NTF2-like domain-containing protein</fullName>
    </recommendedName>
</protein>
<feature type="chain" id="PRO_5013680568" description="NTF2-like domain-containing protein" evidence="1">
    <location>
        <begin position="18"/>
        <end position="131"/>
    </location>
</feature>
<proteinExistence type="predicted"/>
<evidence type="ECO:0000313" key="3">
    <source>
        <dbReference type="EMBL" id="PIC50222.1"/>
    </source>
</evidence>
<comment type="caution">
    <text evidence="3">The sequence shown here is derived from an EMBL/GenBank/DDBJ whole genome shotgun (WGS) entry which is preliminary data.</text>
</comment>
<accession>A0A2G5VER2</accession>
<sequence length="131" mass="14708">MKLALFVLLSTFLFASAKQTKIPEDVAKGEELVRKVLKGIELRDRKIVGSVFEDSFVYEGCKNTKLGKKEVMDMIGSTDLPMAMVLESNTQILYMGPHKFTTLTTDFGRTTESEFVVSKNWKLQSGRMASC</sequence>
<organism evidence="3 4">
    <name type="scientific">Caenorhabditis nigoni</name>
    <dbReference type="NCBI Taxonomy" id="1611254"/>
    <lineage>
        <taxon>Eukaryota</taxon>
        <taxon>Metazoa</taxon>
        <taxon>Ecdysozoa</taxon>
        <taxon>Nematoda</taxon>
        <taxon>Chromadorea</taxon>
        <taxon>Rhabditida</taxon>
        <taxon>Rhabditina</taxon>
        <taxon>Rhabditomorpha</taxon>
        <taxon>Rhabditoidea</taxon>
        <taxon>Rhabditidae</taxon>
        <taxon>Peloderinae</taxon>
        <taxon>Caenorhabditis</taxon>
    </lineage>
</organism>
<feature type="signal peptide" evidence="1">
    <location>
        <begin position="1"/>
        <end position="17"/>
    </location>
</feature>
<dbReference type="AlphaFoldDB" id="A0A2G5VER2"/>
<keyword evidence="4" id="KW-1185">Reference proteome</keyword>
<gene>
    <name evidence="3" type="primary">Cni-W09C3.8</name>
    <name evidence="3" type="synonym">Cnig_chr_I.g1213</name>
    <name evidence="3" type="ORF">B9Z55_001213</name>
</gene>
<reference evidence="4" key="1">
    <citation type="submission" date="2017-10" db="EMBL/GenBank/DDBJ databases">
        <title>Rapid genome shrinkage in a self-fertile nematode reveals novel sperm competition proteins.</title>
        <authorList>
            <person name="Yin D."/>
            <person name="Schwarz E.M."/>
            <person name="Thomas C.G."/>
            <person name="Felde R.L."/>
            <person name="Korf I.F."/>
            <person name="Cutter A.D."/>
            <person name="Schartner C.M."/>
            <person name="Ralston E.J."/>
            <person name="Meyer B.J."/>
            <person name="Haag E.S."/>
        </authorList>
    </citation>
    <scope>NUCLEOTIDE SEQUENCE [LARGE SCALE GENOMIC DNA]</scope>
    <source>
        <strain evidence="4">JU1422</strain>
    </source>
</reference>
<dbReference type="InterPro" id="IPR058721">
    <property type="entry name" value="NTF2_3"/>
</dbReference>
<evidence type="ECO:0000259" key="2">
    <source>
        <dbReference type="Pfam" id="PF26530"/>
    </source>
</evidence>
<dbReference type="Pfam" id="PF26530">
    <property type="entry name" value="NTF2_3"/>
    <property type="match status" value="1"/>
</dbReference>